<proteinExistence type="predicted"/>
<keyword evidence="3" id="KW-1185">Reference proteome</keyword>
<evidence type="ECO:0000313" key="3">
    <source>
        <dbReference type="Proteomes" id="UP001601992"/>
    </source>
</evidence>
<comment type="caution">
    <text evidence="2">The sequence shown here is derived from an EMBL/GenBank/DDBJ whole genome shotgun (WGS) entry which is preliminary data.</text>
</comment>
<dbReference type="EMBL" id="JBIAQY010000002">
    <property type="protein sequence ID" value="MFF3567216.1"/>
    <property type="molecule type" value="Genomic_DNA"/>
</dbReference>
<evidence type="ECO:0000256" key="1">
    <source>
        <dbReference type="SAM" id="Phobius"/>
    </source>
</evidence>
<keyword evidence="1" id="KW-0812">Transmembrane</keyword>
<organism evidence="2 3">
    <name type="scientific">Nocardia jiangxiensis</name>
    <dbReference type="NCBI Taxonomy" id="282685"/>
    <lineage>
        <taxon>Bacteria</taxon>
        <taxon>Bacillati</taxon>
        <taxon>Actinomycetota</taxon>
        <taxon>Actinomycetes</taxon>
        <taxon>Mycobacteriales</taxon>
        <taxon>Nocardiaceae</taxon>
        <taxon>Nocardia</taxon>
    </lineage>
</organism>
<dbReference type="Proteomes" id="UP001601992">
    <property type="component" value="Unassembled WGS sequence"/>
</dbReference>
<reference evidence="2 3" key="1">
    <citation type="submission" date="2024-10" db="EMBL/GenBank/DDBJ databases">
        <title>The Natural Products Discovery Center: Release of the First 8490 Sequenced Strains for Exploring Actinobacteria Biosynthetic Diversity.</title>
        <authorList>
            <person name="Kalkreuter E."/>
            <person name="Kautsar S.A."/>
            <person name="Yang D."/>
            <person name="Bader C.D."/>
            <person name="Teijaro C.N."/>
            <person name="Fluegel L."/>
            <person name="Davis C.M."/>
            <person name="Simpson J.R."/>
            <person name="Lauterbach L."/>
            <person name="Steele A.D."/>
            <person name="Gui C."/>
            <person name="Meng S."/>
            <person name="Li G."/>
            <person name="Viehrig K."/>
            <person name="Ye F."/>
            <person name="Su P."/>
            <person name="Kiefer A.F."/>
            <person name="Nichols A."/>
            <person name="Cepeda A.J."/>
            <person name="Yan W."/>
            <person name="Fan B."/>
            <person name="Jiang Y."/>
            <person name="Adhikari A."/>
            <person name="Zheng C.-J."/>
            <person name="Schuster L."/>
            <person name="Cowan T.M."/>
            <person name="Smanski M.J."/>
            <person name="Chevrette M.G."/>
            <person name="De Carvalho L.P.S."/>
            <person name="Shen B."/>
        </authorList>
    </citation>
    <scope>NUCLEOTIDE SEQUENCE [LARGE SCALE GENOMIC DNA]</scope>
    <source>
        <strain evidence="2 3">NPDC002593</strain>
    </source>
</reference>
<evidence type="ECO:0000313" key="2">
    <source>
        <dbReference type="EMBL" id="MFF3567216.1"/>
    </source>
</evidence>
<accession>A0ABW6RW78</accession>
<protein>
    <submittedName>
        <fullName evidence="2">Uncharacterized protein</fullName>
    </submittedName>
</protein>
<dbReference type="RefSeq" id="WP_387402672.1">
    <property type="nucleotide sequence ID" value="NZ_JBIAQY010000002.1"/>
</dbReference>
<keyword evidence="1" id="KW-1133">Transmembrane helix</keyword>
<sequence length="103" mass="9941">MAVTLGMGMGMGMGVGVGRGVAIGIGIGIGGTVSSCVVIGLCTRGAGVVVRLRDHGVDSGAEPSARRSGIVVDVAANACTAPSLSYISADAMAAFNSSTARDA</sequence>
<feature type="transmembrane region" description="Helical" evidence="1">
    <location>
        <begin position="20"/>
        <end position="43"/>
    </location>
</feature>
<name>A0ABW6RW78_9NOCA</name>
<keyword evidence="1" id="KW-0472">Membrane</keyword>
<gene>
    <name evidence="2" type="ORF">ACFYXQ_05475</name>
</gene>